<dbReference type="InterPro" id="IPR003538">
    <property type="entry name" value="TonB"/>
</dbReference>
<protein>
    <recommendedName>
        <fullName evidence="3 13">Protein TonB</fullName>
    </recommendedName>
</protein>
<comment type="similarity">
    <text evidence="2 13">Belongs to the TonB family.</text>
</comment>
<keyword evidence="4 13" id="KW-0813">Transport</keyword>
<reference evidence="17" key="1">
    <citation type="journal article" date="2019" name="Int. J. Syst. Evol. Microbiol.">
        <title>The Global Catalogue of Microorganisms (GCM) 10K type strain sequencing project: providing services to taxonomists for standard genome sequencing and annotation.</title>
        <authorList>
            <consortium name="The Broad Institute Genomics Platform"/>
            <consortium name="The Broad Institute Genome Sequencing Center for Infectious Disease"/>
            <person name="Wu L."/>
            <person name="Ma J."/>
        </authorList>
    </citation>
    <scope>NUCLEOTIDE SEQUENCE [LARGE SCALE GENOMIC DNA]</scope>
    <source>
        <strain evidence="17">NBRC 100033</strain>
    </source>
</reference>
<dbReference type="PANTHER" id="PTHR33446">
    <property type="entry name" value="PROTEIN TONB-RELATED"/>
    <property type="match status" value="1"/>
</dbReference>
<dbReference type="InterPro" id="IPR051045">
    <property type="entry name" value="TonB-dependent_transducer"/>
</dbReference>
<evidence type="ECO:0000256" key="6">
    <source>
        <dbReference type="ARBA" id="ARBA00022519"/>
    </source>
</evidence>
<evidence type="ECO:0000256" key="8">
    <source>
        <dbReference type="ARBA" id="ARBA00022737"/>
    </source>
</evidence>
<evidence type="ECO:0000313" key="17">
    <source>
        <dbReference type="Proteomes" id="UP001156682"/>
    </source>
</evidence>
<keyword evidence="5 13" id="KW-1003">Cell membrane</keyword>
<sequence>MLSPRLMPLLLFPLALALSLGLFAGLGWIIQGPSGGLSEKTPRLALNWVQVAGDTEVETLKPPPPPPPPPPPETQQQSTSSSANRSDFAVSNASSDISLPLPSIDTGLATNATPSLQNLGIDSSADVPVYREAPRYPRQAMARRQEGWVELVFEVDAEGKVLTDTIRVVDAQPKNLFDRAARRAIARWRFAAYELGAGTNRQLRQRLEFRLEGG</sequence>
<proteinExistence type="inferred from homology"/>
<accession>A0ABQ6A0A8</accession>
<feature type="compositionally biased region" description="Polar residues" evidence="14">
    <location>
        <begin position="74"/>
        <end position="89"/>
    </location>
</feature>
<feature type="compositionally biased region" description="Pro residues" evidence="14">
    <location>
        <begin position="61"/>
        <end position="73"/>
    </location>
</feature>
<dbReference type="PRINTS" id="PR01374">
    <property type="entry name" value="TONBPROTEIN"/>
</dbReference>
<evidence type="ECO:0000256" key="10">
    <source>
        <dbReference type="ARBA" id="ARBA00022989"/>
    </source>
</evidence>
<feature type="domain" description="TonB C-terminal" evidence="15">
    <location>
        <begin position="121"/>
        <end position="214"/>
    </location>
</feature>
<organism evidence="16 17">
    <name type="scientific">Marinospirillum insulare</name>
    <dbReference type="NCBI Taxonomy" id="217169"/>
    <lineage>
        <taxon>Bacteria</taxon>
        <taxon>Pseudomonadati</taxon>
        <taxon>Pseudomonadota</taxon>
        <taxon>Gammaproteobacteria</taxon>
        <taxon>Oceanospirillales</taxon>
        <taxon>Oceanospirillaceae</taxon>
        <taxon>Marinospirillum</taxon>
    </lineage>
</organism>
<keyword evidence="6 13" id="KW-0997">Cell inner membrane</keyword>
<evidence type="ECO:0000259" key="15">
    <source>
        <dbReference type="PROSITE" id="PS52015"/>
    </source>
</evidence>
<comment type="caution">
    <text evidence="16">The sequence shown here is derived from an EMBL/GenBank/DDBJ whole genome shotgun (WGS) entry which is preliminary data.</text>
</comment>
<dbReference type="Gene3D" id="3.30.2420.10">
    <property type="entry name" value="TonB"/>
    <property type="match status" value="1"/>
</dbReference>
<name>A0ABQ6A0A8_9GAMM</name>
<dbReference type="PROSITE" id="PS52015">
    <property type="entry name" value="TONB_CTD"/>
    <property type="match status" value="1"/>
</dbReference>
<keyword evidence="17" id="KW-1185">Reference proteome</keyword>
<dbReference type="InterPro" id="IPR006260">
    <property type="entry name" value="TonB/TolA_C"/>
</dbReference>
<dbReference type="RefSeq" id="WP_027850914.1">
    <property type="nucleotide sequence ID" value="NZ_BSOR01000079.1"/>
</dbReference>
<feature type="region of interest" description="Disordered" evidence="14">
    <location>
        <begin position="57"/>
        <end position="89"/>
    </location>
</feature>
<evidence type="ECO:0000256" key="5">
    <source>
        <dbReference type="ARBA" id="ARBA00022475"/>
    </source>
</evidence>
<evidence type="ECO:0000313" key="16">
    <source>
        <dbReference type="EMBL" id="GLR65231.1"/>
    </source>
</evidence>
<evidence type="ECO:0000256" key="12">
    <source>
        <dbReference type="ARBA" id="ARBA00025849"/>
    </source>
</evidence>
<comment type="subunit">
    <text evidence="12">Homodimer. Forms a complex with the accessory proteins ExbB and ExbD.</text>
</comment>
<evidence type="ECO:0000256" key="11">
    <source>
        <dbReference type="ARBA" id="ARBA00023136"/>
    </source>
</evidence>
<evidence type="ECO:0000256" key="14">
    <source>
        <dbReference type="SAM" id="MobiDB-lite"/>
    </source>
</evidence>
<dbReference type="SUPFAM" id="SSF101447">
    <property type="entry name" value="Formin homology 2 domain (FH2 domain)"/>
    <property type="match status" value="1"/>
</dbReference>
<dbReference type="Proteomes" id="UP001156682">
    <property type="component" value="Unassembled WGS sequence"/>
</dbReference>
<keyword evidence="8" id="KW-0677">Repeat</keyword>
<comment type="function">
    <text evidence="13">Interacts with outer membrane receptor proteins that carry out high-affinity binding and energy dependent uptake into the periplasmic space of specific substrates. It could act to transduce energy from the cytoplasmic membrane to specific energy-requiring processes in the outer membrane, resulting in the release into the periplasm of ligands bound by these outer membrane proteins.</text>
</comment>
<evidence type="ECO:0000256" key="4">
    <source>
        <dbReference type="ARBA" id="ARBA00022448"/>
    </source>
</evidence>
<dbReference type="Pfam" id="PF03544">
    <property type="entry name" value="TonB_C"/>
    <property type="match status" value="1"/>
</dbReference>
<evidence type="ECO:0000256" key="1">
    <source>
        <dbReference type="ARBA" id="ARBA00004383"/>
    </source>
</evidence>
<evidence type="ECO:0000256" key="7">
    <source>
        <dbReference type="ARBA" id="ARBA00022692"/>
    </source>
</evidence>
<evidence type="ECO:0000256" key="13">
    <source>
        <dbReference type="RuleBase" id="RU362123"/>
    </source>
</evidence>
<gene>
    <name evidence="16" type="ORF">GCM10007878_26700</name>
</gene>
<evidence type="ECO:0000256" key="3">
    <source>
        <dbReference type="ARBA" id="ARBA00022362"/>
    </source>
</evidence>
<keyword evidence="9 13" id="KW-0653">Protein transport</keyword>
<comment type="subcellular location">
    <subcellularLocation>
        <location evidence="1 13">Cell inner membrane</location>
        <topology evidence="1 13">Single-pass membrane protein</topology>
        <orientation evidence="1 13">Periplasmic side</orientation>
    </subcellularLocation>
</comment>
<dbReference type="SUPFAM" id="SSF74653">
    <property type="entry name" value="TolA/TonB C-terminal domain"/>
    <property type="match status" value="1"/>
</dbReference>
<dbReference type="EMBL" id="BSOR01000079">
    <property type="protein sequence ID" value="GLR65231.1"/>
    <property type="molecule type" value="Genomic_DNA"/>
</dbReference>
<keyword evidence="13" id="KW-0735">Signal-anchor</keyword>
<dbReference type="NCBIfam" id="TIGR01352">
    <property type="entry name" value="tonB_Cterm"/>
    <property type="match status" value="1"/>
</dbReference>
<keyword evidence="7" id="KW-0812">Transmembrane</keyword>
<dbReference type="PANTHER" id="PTHR33446:SF8">
    <property type="entry name" value="PROTEIN TONB"/>
    <property type="match status" value="1"/>
</dbReference>
<evidence type="ECO:0000256" key="2">
    <source>
        <dbReference type="ARBA" id="ARBA00006555"/>
    </source>
</evidence>
<evidence type="ECO:0000256" key="9">
    <source>
        <dbReference type="ARBA" id="ARBA00022927"/>
    </source>
</evidence>
<keyword evidence="11" id="KW-0472">Membrane</keyword>
<dbReference type="InterPro" id="IPR037682">
    <property type="entry name" value="TonB_C"/>
</dbReference>
<keyword evidence="10" id="KW-1133">Transmembrane helix</keyword>